<protein>
    <recommendedName>
        <fullName evidence="3">Terminase</fullName>
    </recommendedName>
</protein>
<organism evidence="1 2">
    <name type="scientific">Streptomonospora arabica</name>
    <dbReference type="NCBI Taxonomy" id="412417"/>
    <lineage>
        <taxon>Bacteria</taxon>
        <taxon>Bacillati</taxon>
        <taxon>Actinomycetota</taxon>
        <taxon>Actinomycetes</taxon>
        <taxon>Streptosporangiales</taxon>
        <taxon>Nocardiopsidaceae</taxon>
        <taxon>Streptomonospora</taxon>
    </lineage>
</organism>
<dbReference type="Proteomes" id="UP001595858">
    <property type="component" value="Unassembled WGS sequence"/>
</dbReference>
<dbReference type="Gene3D" id="3.40.50.300">
    <property type="entry name" value="P-loop containing nucleotide triphosphate hydrolases"/>
    <property type="match status" value="1"/>
</dbReference>
<evidence type="ECO:0000313" key="1">
    <source>
        <dbReference type="EMBL" id="MFC4869324.1"/>
    </source>
</evidence>
<sequence length="471" mass="51048">MAASCGLVLDPWQKLVLNEALGERADGQWASFEIGLIVARQNGKGSILEALELAGLFLWEEELIIHSAHEFRTAKDAFRRLTNLIERNPKLKARVRQVSLSKGEEGIELKDRRRIRFTTRTGGGGRGLTADRIILDEAYNLSDDHMSALLPTISARPNPQILYTTSAPDKDLAPCEVIARVRRRAIDGDPVGDRLAFFEWSADTHRAWCPPECAEHDDREDPQVWAKTNPGLGIRLGTEKIEGFLRSMSPQGFDREVLSVGNYPVEGNGWQAIGEDAWTALEDALSQPRNPVAFAADVTPERSMGAIAAAGRRPDGLFHVEIVEHRPGVTWMAPRLEELVSKWKPAAVAIGNFGPAAALIPDLEAKDITVIKASLNERAAAAGGFIDGCVPPTSAPASWRSSVRHLGQGSLTGAVASATQHPVGRDGAFVWGRDTVSSDISPLVAASQALWAYRKFGTKPAAPTPFALVGD</sequence>
<name>A0ABV9SSM3_9ACTN</name>
<proteinExistence type="predicted"/>
<reference evidence="2" key="1">
    <citation type="journal article" date="2019" name="Int. J. Syst. Evol. Microbiol.">
        <title>The Global Catalogue of Microorganisms (GCM) 10K type strain sequencing project: providing services to taxonomists for standard genome sequencing and annotation.</title>
        <authorList>
            <consortium name="The Broad Institute Genomics Platform"/>
            <consortium name="The Broad Institute Genome Sequencing Center for Infectious Disease"/>
            <person name="Wu L."/>
            <person name="Ma J."/>
        </authorList>
    </citation>
    <scope>NUCLEOTIDE SEQUENCE [LARGE SCALE GENOMIC DNA]</scope>
    <source>
        <strain evidence="2">CGMCC 4.7304</strain>
    </source>
</reference>
<evidence type="ECO:0008006" key="3">
    <source>
        <dbReference type="Google" id="ProtNLM"/>
    </source>
</evidence>
<dbReference type="EMBL" id="JBHSIY010000028">
    <property type="protein sequence ID" value="MFC4869324.1"/>
    <property type="molecule type" value="Genomic_DNA"/>
</dbReference>
<accession>A0ABV9SSM3</accession>
<comment type="caution">
    <text evidence="1">The sequence shown here is derived from an EMBL/GenBank/DDBJ whole genome shotgun (WGS) entry which is preliminary data.</text>
</comment>
<dbReference type="InterPro" id="IPR027417">
    <property type="entry name" value="P-loop_NTPase"/>
</dbReference>
<keyword evidence="2" id="KW-1185">Reference proteome</keyword>
<dbReference type="RefSeq" id="WP_344142992.1">
    <property type="nucleotide sequence ID" value="NZ_BAAAQI010000006.1"/>
</dbReference>
<evidence type="ECO:0000313" key="2">
    <source>
        <dbReference type="Proteomes" id="UP001595858"/>
    </source>
</evidence>
<gene>
    <name evidence="1" type="ORF">ACFPCZ_22040</name>
</gene>